<evidence type="ECO:0000259" key="7">
    <source>
        <dbReference type="Pfam" id="PF01058"/>
    </source>
</evidence>
<reference evidence="8 9" key="1">
    <citation type="journal article" date="2015" name="Nature">
        <title>rRNA introns, odd ribosomes, and small enigmatic genomes across a large radiation of phyla.</title>
        <authorList>
            <person name="Brown C.T."/>
            <person name="Hug L.A."/>
            <person name="Thomas B.C."/>
            <person name="Sharon I."/>
            <person name="Castelle C.J."/>
            <person name="Singh A."/>
            <person name="Wilkins M.J."/>
            <person name="Williams K.H."/>
            <person name="Banfield J.F."/>
        </authorList>
    </citation>
    <scope>NUCLEOTIDE SEQUENCE [LARGE SCALE GENOMIC DNA]</scope>
</reference>
<dbReference type="GO" id="GO:0051539">
    <property type="term" value="F:4 iron, 4 sulfur cluster binding"/>
    <property type="evidence" value="ECO:0007669"/>
    <property type="project" value="UniProtKB-KW"/>
</dbReference>
<dbReference type="GO" id="GO:0016829">
    <property type="term" value="F:lyase activity"/>
    <property type="evidence" value="ECO:0007669"/>
    <property type="project" value="UniProtKB-KW"/>
</dbReference>
<dbReference type="Gene3D" id="3.40.50.12280">
    <property type="match status" value="1"/>
</dbReference>
<comment type="similarity">
    <text evidence="2">Belongs to the complex I 20 kDa subunit family.</text>
</comment>
<dbReference type="PANTHER" id="PTHR42989:SF1">
    <property type="entry name" value="FORMATE HYDROGENLYASE SUBUNIT 7-RELATED"/>
    <property type="match status" value="1"/>
</dbReference>
<dbReference type="InterPro" id="IPR006137">
    <property type="entry name" value="NADH_UbQ_OxRdtase-like_20kDa"/>
</dbReference>
<comment type="caution">
    <text evidence="8">The sequence shown here is derived from an EMBL/GenBank/DDBJ whole genome shotgun (WGS) entry which is preliminary data.</text>
</comment>
<keyword evidence="6" id="KW-0411">Iron-sulfur</keyword>
<keyword evidence="3" id="KW-0004">4Fe-4S</keyword>
<evidence type="ECO:0000256" key="6">
    <source>
        <dbReference type="ARBA" id="ARBA00023014"/>
    </source>
</evidence>
<evidence type="ECO:0000256" key="4">
    <source>
        <dbReference type="ARBA" id="ARBA00022723"/>
    </source>
</evidence>
<keyword evidence="5" id="KW-0408">Iron</keyword>
<evidence type="ECO:0000313" key="8">
    <source>
        <dbReference type="EMBL" id="KKW32399.1"/>
    </source>
</evidence>
<evidence type="ECO:0000256" key="2">
    <source>
        <dbReference type="ARBA" id="ARBA00009173"/>
    </source>
</evidence>
<evidence type="ECO:0000256" key="1">
    <source>
        <dbReference type="ARBA" id="ARBA00001966"/>
    </source>
</evidence>
<proteinExistence type="inferred from homology"/>
<dbReference type="PANTHER" id="PTHR42989">
    <property type="entry name" value="HYDROGENASE-4 COMPONENT I"/>
    <property type="match status" value="1"/>
</dbReference>
<dbReference type="Pfam" id="PF01058">
    <property type="entry name" value="Oxidored_q6"/>
    <property type="match status" value="1"/>
</dbReference>
<dbReference type="AlphaFoldDB" id="A0A0G2AIH8"/>
<dbReference type="SUPFAM" id="SSF56770">
    <property type="entry name" value="HydA/Nqo6-like"/>
    <property type="match status" value="1"/>
</dbReference>
<sequence length="176" mass="18873">MYILKLFRTLFLGSKVTEERSVFASDDESLVTAGAELKQIIDSLYGGRSLRIRAVDGGSTNAEEIELTALNNAYYDIERFGLSFVASPRHADMLFVTGPVTRNLEAAVRTTYEAAPQPCIVVAVGDGACTGGIWKDSYAVVGAVENVIPVHIKIPGDPPSPTDMLKALSGALKKHS</sequence>
<dbReference type="PATRIC" id="fig|1618979.3.peg.460"/>
<accession>A0A0G2AIH8</accession>
<evidence type="ECO:0000256" key="3">
    <source>
        <dbReference type="ARBA" id="ARBA00022485"/>
    </source>
</evidence>
<evidence type="ECO:0000256" key="5">
    <source>
        <dbReference type="ARBA" id="ARBA00023004"/>
    </source>
</evidence>
<keyword evidence="8" id="KW-0456">Lyase</keyword>
<dbReference type="EMBL" id="LCRH01000029">
    <property type="protein sequence ID" value="KKW32399.1"/>
    <property type="molecule type" value="Genomic_DNA"/>
</dbReference>
<name>A0A0G2AIH8_9BACT</name>
<dbReference type="InterPro" id="IPR052375">
    <property type="entry name" value="Complex_I_20kDa-like"/>
</dbReference>
<keyword evidence="4" id="KW-0479">Metal-binding</keyword>
<gene>
    <name evidence="8" type="ORF">UY76_C0029G0003</name>
</gene>
<organism evidence="8 9">
    <name type="scientific">Candidatus Uhrbacteria bacterium GW2011_GWA2_52_8d</name>
    <dbReference type="NCBI Taxonomy" id="1618979"/>
    <lineage>
        <taxon>Bacteria</taxon>
        <taxon>Candidatus Uhriibacteriota</taxon>
    </lineage>
</organism>
<protein>
    <submittedName>
        <fullName evidence="8">Formate hydrogenlyase subunit 7</fullName>
    </submittedName>
</protein>
<feature type="domain" description="NADH:ubiquinone oxidoreductase-like 20kDa subunit" evidence="7">
    <location>
        <begin position="63"/>
        <end position="169"/>
    </location>
</feature>
<dbReference type="Proteomes" id="UP000034054">
    <property type="component" value="Unassembled WGS sequence"/>
</dbReference>
<dbReference type="GO" id="GO:0046872">
    <property type="term" value="F:metal ion binding"/>
    <property type="evidence" value="ECO:0007669"/>
    <property type="project" value="UniProtKB-KW"/>
</dbReference>
<evidence type="ECO:0000313" key="9">
    <source>
        <dbReference type="Proteomes" id="UP000034054"/>
    </source>
</evidence>
<comment type="cofactor">
    <cofactor evidence="1">
        <name>[4Fe-4S] cluster</name>
        <dbReference type="ChEBI" id="CHEBI:49883"/>
    </cofactor>
</comment>